<evidence type="ECO:0000256" key="1">
    <source>
        <dbReference type="ARBA" id="ARBA00004651"/>
    </source>
</evidence>
<dbReference type="SUPFAM" id="SSF103473">
    <property type="entry name" value="MFS general substrate transporter"/>
    <property type="match status" value="1"/>
</dbReference>
<feature type="transmembrane region" description="Helical" evidence="6">
    <location>
        <begin position="79"/>
        <end position="98"/>
    </location>
</feature>
<evidence type="ECO:0000256" key="4">
    <source>
        <dbReference type="ARBA" id="ARBA00022989"/>
    </source>
</evidence>
<organism evidence="8 9">
    <name type="scientific">Ideonella paludis</name>
    <dbReference type="NCBI Taxonomy" id="1233411"/>
    <lineage>
        <taxon>Bacteria</taxon>
        <taxon>Pseudomonadati</taxon>
        <taxon>Pseudomonadota</taxon>
        <taxon>Betaproteobacteria</taxon>
        <taxon>Burkholderiales</taxon>
        <taxon>Sphaerotilaceae</taxon>
        <taxon>Ideonella</taxon>
    </lineage>
</organism>
<feature type="transmembrane region" description="Helical" evidence="6">
    <location>
        <begin position="367"/>
        <end position="384"/>
    </location>
</feature>
<name>A0ABS5E062_9BURK</name>
<dbReference type="InterPro" id="IPR050189">
    <property type="entry name" value="MFS_Efflux_Transporters"/>
</dbReference>
<dbReference type="InterPro" id="IPR020846">
    <property type="entry name" value="MFS_dom"/>
</dbReference>
<feature type="transmembrane region" description="Helical" evidence="6">
    <location>
        <begin position="246"/>
        <end position="264"/>
    </location>
</feature>
<comment type="caution">
    <text evidence="8">The sequence shown here is derived from an EMBL/GenBank/DDBJ whole genome shotgun (WGS) entry which is preliminary data.</text>
</comment>
<dbReference type="PANTHER" id="PTHR43124:SF10">
    <property type="entry name" value="PURINE EFFLUX PUMP PBUE"/>
    <property type="match status" value="1"/>
</dbReference>
<dbReference type="PROSITE" id="PS50850">
    <property type="entry name" value="MFS"/>
    <property type="match status" value="1"/>
</dbReference>
<feature type="transmembrane region" description="Helical" evidence="6">
    <location>
        <begin position="104"/>
        <end position="128"/>
    </location>
</feature>
<feature type="transmembrane region" description="Helical" evidence="6">
    <location>
        <begin position="140"/>
        <end position="159"/>
    </location>
</feature>
<sequence>MAQGSPQAVSPSARWALLFGNFAIGCGVMVVGGSLNDLTRSLQVSVAVAGQLITVAAVMMCLGAPLLAAALTRWDRRKLLALALAWYAAGHALCALMPDYAALMPLRALTVLSAAVFTPQAGAAMGWLAPPEQRGRAITFVFLGWSVASVVGMPLHSYIGETWGWRSAFGLVAVLAAVGAAWVWQALPEGIRPPPMNRQAWREVFSHPRLMRIVAVTALAGAGQFTLFAYIAPYLRQGLKAQAPEISLVFACFGTLGLIGNLWLSQRVDKLGAARAVGWLLALQCLSMALWPLGGSVVVLLVVVVPWALSGFACTSAQQARLATAAPALAPALLAMNTSAIYLGQALGAAGGGLMMTANMAAGRDTFMGLSVLALGWTLLALWLSHRVRQEGLRAKG</sequence>
<dbReference type="Pfam" id="PF07690">
    <property type="entry name" value="MFS_1"/>
    <property type="match status" value="1"/>
</dbReference>
<evidence type="ECO:0000313" key="9">
    <source>
        <dbReference type="Proteomes" id="UP000672097"/>
    </source>
</evidence>
<evidence type="ECO:0000259" key="7">
    <source>
        <dbReference type="PROSITE" id="PS50850"/>
    </source>
</evidence>
<proteinExistence type="predicted"/>
<feature type="transmembrane region" description="Helical" evidence="6">
    <location>
        <begin position="328"/>
        <end position="347"/>
    </location>
</feature>
<dbReference type="PANTHER" id="PTHR43124">
    <property type="entry name" value="PURINE EFFLUX PUMP PBUE"/>
    <property type="match status" value="1"/>
</dbReference>
<evidence type="ECO:0000256" key="5">
    <source>
        <dbReference type="ARBA" id="ARBA00023136"/>
    </source>
</evidence>
<keyword evidence="4 6" id="KW-1133">Transmembrane helix</keyword>
<feature type="transmembrane region" description="Helical" evidence="6">
    <location>
        <begin position="12"/>
        <end position="32"/>
    </location>
</feature>
<feature type="transmembrane region" description="Helical" evidence="6">
    <location>
        <begin position="165"/>
        <end position="188"/>
    </location>
</feature>
<feature type="transmembrane region" description="Helical" evidence="6">
    <location>
        <begin position="271"/>
        <end position="291"/>
    </location>
</feature>
<dbReference type="InterPro" id="IPR036259">
    <property type="entry name" value="MFS_trans_sf"/>
</dbReference>
<keyword evidence="2" id="KW-1003">Cell membrane</keyword>
<keyword evidence="9" id="KW-1185">Reference proteome</keyword>
<evidence type="ECO:0000256" key="2">
    <source>
        <dbReference type="ARBA" id="ARBA00022475"/>
    </source>
</evidence>
<dbReference type="RefSeq" id="WP_210810190.1">
    <property type="nucleotide sequence ID" value="NZ_JAGQDG010000006.1"/>
</dbReference>
<keyword evidence="3 6" id="KW-0812">Transmembrane</keyword>
<dbReference type="CDD" id="cd17324">
    <property type="entry name" value="MFS_NepI_like"/>
    <property type="match status" value="1"/>
</dbReference>
<accession>A0ABS5E062</accession>
<evidence type="ECO:0000256" key="3">
    <source>
        <dbReference type="ARBA" id="ARBA00022692"/>
    </source>
</evidence>
<protein>
    <submittedName>
        <fullName evidence="8">MFS transporter</fullName>
    </submittedName>
</protein>
<gene>
    <name evidence="8" type="ORF">KAK11_15805</name>
</gene>
<dbReference type="Proteomes" id="UP000672097">
    <property type="component" value="Unassembled WGS sequence"/>
</dbReference>
<reference evidence="8 9" key="1">
    <citation type="submission" date="2021-04" db="EMBL/GenBank/DDBJ databases">
        <title>The genome sequence of type strain Ideonella paludis KCTC 32238.</title>
        <authorList>
            <person name="Liu Y."/>
        </authorList>
    </citation>
    <scope>NUCLEOTIDE SEQUENCE [LARGE SCALE GENOMIC DNA]</scope>
    <source>
        <strain evidence="8 9">KCTC 32238</strain>
    </source>
</reference>
<evidence type="ECO:0000256" key="6">
    <source>
        <dbReference type="SAM" id="Phobius"/>
    </source>
</evidence>
<feature type="domain" description="Major facilitator superfamily (MFS) profile" evidence="7">
    <location>
        <begin position="13"/>
        <end position="389"/>
    </location>
</feature>
<feature type="transmembrane region" description="Helical" evidence="6">
    <location>
        <begin position="209"/>
        <end position="234"/>
    </location>
</feature>
<evidence type="ECO:0000313" key="8">
    <source>
        <dbReference type="EMBL" id="MBQ0936798.1"/>
    </source>
</evidence>
<comment type="subcellular location">
    <subcellularLocation>
        <location evidence="1">Cell membrane</location>
        <topology evidence="1">Multi-pass membrane protein</topology>
    </subcellularLocation>
</comment>
<dbReference type="InterPro" id="IPR011701">
    <property type="entry name" value="MFS"/>
</dbReference>
<dbReference type="Gene3D" id="1.20.1250.20">
    <property type="entry name" value="MFS general substrate transporter like domains"/>
    <property type="match status" value="1"/>
</dbReference>
<dbReference type="EMBL" id="JAGQDG010000006">
    <property type="protein sequence ID" value="MBQ0936798.1"/>
    <property type="molecule type" value="Genomic_DNA"/>
</dbReference>
<feature type="transmembrane region" description="Helical" evidence="6">
    <location>
        <begin position="297"/>
        <end position="316"/>
    </location>
</feature>
<feature type="transmembrane region" description="Helical" evidence="6">
    <location>
        <begin position="44"/>
        <end position="67"/>
    </location>
</feature>
<keyword evidence="5 6" id="KW-0472">Membrane</keyword>